<proteinExistence type="predicted"/>
<dbReference type="AlphaFoldDB" id="A0A811TBU7"/>
<dbReference type="EMBL" id="CAJHIS010000033">
    <property type="protein sequence ID" value="CAD6494815.1"/>
    <property type="molecule type" value="Genomic_DNA"/>
</dbReference>
<evidence type="ECO:0000313" key="1">
    <source>
        <dbReference type="EMBL" id="CAD6494815.1"/>
    </source>
</evidence>
<name>A0A811TBU7_9EURY</name>
<organism evidence="1 2">
    <name type="scientific">Candidatus Argoarchaeum ethanivorans</name>
    <dbReference type="NCBI Taxonomy" id="2608793"/>
    <lineage>
        <taxon>Archaea</taxon>
        <taxon>Methanobacteriati</taxon>
        <taxon>Methanobacteriota</taxon>
        <taxon>Stenosarchaea group</taxon>
        <taxon>Methanomicrobia</taxon>
        <taxon>Methanosarcinales</taxon>
        <taxon>Methanosarcinales incertae sedis</taxon>
        <taxon>GOM Arc I cluster</taxon>
        <taxon>Candidatus Argoarchaeum</taxon>
    </lineage>
</organism>
<dbReference type="SUPFAM" id="SSF52467">
    <property type="entry name" value="DHS-like NAD/FAD-binding domain"/>
    <property type="match status" value="1"/>
</dbReference>
<comment type="caution">
    <text evidence="1">The sequence shown here is derived from an EMBL/GenBank/DDBJ whole genome shotgun (WGS) entry which is preliminary data.</text>
</comment>
<protein>
    <recommendedName>
        <fullName evidence="3">SIR2-like domain-containing protein</fullName>
    </recommendedName>
</protein>
<evidence type="ECO:0008006" key="3">
    <source>
        <dbReference type="Google" id="ProtNLM"/>
    </source>
</evidence>
<gene>
    <name evidence="1" type="ORF">EMLJLAPB_00966</name>
</gene>
<dbReference type="InterPro" id="IPR029035">
    <property type="entry name" value="DHS-like_NAD/FAD-binding_dom"/>
</dbReference>
<reference evidence="1" key="1">
    <citation type="submission" date="2020-10" db="EMBL/GenBank/DDBJ databases">
        <authorList>
            <person name="Hahn C.J."/>
            <person name="Laso-Perez R."/>
            <person name="Vulcano F."/>
            <person name="Vaziourakis K.-M."/>
            <person name="Stokke R."/>
            <person name="Steen I.H."/>
            <person name="Teske A."/>
            <person name="Boetius A."/>
            <person name="Liebeke M."/>
            <person name="Amann R."/>
            <person name="Knittel K."/>
        </authorList>
    </citation>
    <scope>NUCLEOTIDE SEQUENCE</scope>
    <source>
        <strain evidence="1">Gfbio:e3339647-f889-4370-9287-4fb5cb688e4c:AG392D22_GoMArc1</strain>
    </source>
</reference>
<sequence>MSEKETVYLLGAGFNQCVNDWHGLKPPLATNFFQTILKSEKYQSDHYDRKVHSVYEYIEKYWKKSKEDLLNQPFDLEDCFTFLELQYYEAEKNGNDTKAAELATISFRLKTMLAEFLSEFEIFGHTSDLLREFGKQIYKEKPTIITFNYDCILETAIESASQVRGEIPDSFLGAPNVNGDVPDEELPYSHHNWNRPLGYGIKFDEIQLQRAGLSTYVEGHRFYSHPENNPYNWKILKLHGSLNWFRYLPIRKDLLFLGKEEQLSPEKLKDVILIDGHWWFNEPPDIDDWIIDPLIITPTLYKERFYQERLFSDLWNQAKLHLEKCARLIVIGYSFPPTDFAVRKLLLEAFEDNKLDDLIVVDPNTSVVKTIKELVHFTKPTSVCYDLKEFLRM</sequence>
<dbReference type="Proteomes" id="UP000634805">
    <property type="component" value="Unassembled WGS sequence"/>
</dbReference>
<evidence type="ECO:0000313" key="2">
    <source>
        <dbReference type="Proteomes" id="UP000634805"/>
    </source>
</evidence>
<accession>A0A811TBU7</accession>